<dbReference type="SUPFAM" id="SSF90209">
    <property type="entry name" value="Ran binding protein zinc finger-like"/>
    <property type="match status" value="2"/>
</dbReference>
<feature type="compositionally biased region" description="Polar residues" evidence="14">
    <location>
        <begin position="99"/>
        <end position="117"/>
    </location>
</feature>
<feature type="chain" id="PRO_5002355008" description="RanBP2-type domain-containing protein" evidence="15">
    <location>
        <begin position="18"/>
        <end position="498"/>
    </location>
</feature>
<evidence type="ECO:0000256" key="9">
    <source>
        <dbReference type="ARBA" id="ARBA00022833"/>
    </source>
</evidence>
<dbReference type="GO" id="GO:0070260">
    <property type="term" value="F:5'-tyrosyl-DNA phosphodiesterase activity"/>
    <property type="evidence" value="ECO:0007669"/>
    <property type="project" value="TreeGrafter"/>
</dbReference>
<dbReference type="InterPro" id="IPR051547">
    <property type="entry name" value="TDP2-like"/>
</dbReference>
<sequence>MATLLFSLALSPRLLLPLRRLDPKPLLRPKPLLLLSTAMGSPARAQPSSWRSAGRPPPQQQWSCATCTLDNPGHSRACDACGNSRPVEVDGDAVAKAQTPTLPTMSTPPARASTSSGCGAGRQPTERKWSCAACTLDNPGHSRACEACGNSRPMEVVAVDDDDEDALDLGALAGASFLPLQRRSMKRERAASPEVVGVCADEGDGAKGGEDKPAKKKACAEIILDKKTFKIMTYNVWFHEDLELCRRMDALGDLIKNHNPDLICFQEVTPNIYLLLQKSDWWQEYRCSLSNSMAMQRKYYCMQMSKLPVESFDCTPFSNSIMGRELCVAHVKTGGAVKLVLATSHLESPMPGPPTWDQMYSTERVAQANESLKILGSFRNVIFCGDMNWDDKGDGPFPLPAGWTDAWIELKPGDDGWTYDTKANSMLSANRKLQKRLDRFVCKLADFKINSIQMIGKDAIPGLSYVKEKKVRKEVRKLELPVLPSDHFGLVLSITLES</sequence>
<evidence type="ECO:0000256" key="10">
    <source>
        <dbReference type="ARBA" id="ARBA00022842"/>
    </source>
</evidence>
<evidence type="ECO:0000256" key="13">
    <source>
        <dbReference type="PROSITE-ProRule" id="PRU00322"/>
    </source>
</evidence>
<dbReference type="FunFam" id="3.60.10.10:FF:000058">
    <property type="entry name" value="Tyrosyl-DNA phosphodiesterase 2"/>
    <property type="match status" value="1"/>
</dbReference>
<evidence type="ECO:0000256" key="2">
    <source>
        <dbReference type="ARBA" id="ARBA00001946"/>
    </source>
</evidence>
<keyword evidence="18" id="KW-1185">Reference proteome</keyword>
<dbReference type="Gene3D" id="4.10.1060.10">
    <property type="entry name" value="Zinc finger, RanBP2-type"/>
    <property type="match status" value="1"/>
</dbReference>
<dbReference type="CDD" id="cd09080">
    <property type="entry name" value="TDP2"/>
    <property type="match status" value="1"/>
</dbReference>
<evidence type="ECO:0000256" key="11">
    <source>
        <dbReference type="ARBA" id="ARBA00023204"/>
    </source>
</evidence>
<evidence type="ECO:0000256" key="1">
    <source>
        <dbReference type="ARBA" id="ARBA00001936"/>
    </source>
</evidence>
<accession>A0A0E0BRT7</accession>
<dbReference type="Proteomes" id="UP000026961">
    <property type="component" value="Chromosome 12"/>
</dbReference>
<dbReference type="Gene3D" id="3.60.10.10">
    <property type="entry name" value="Endonuclease/exonuclease/phosphatase"/>
    <property type="match status" value="1"/>
</dbReference>
<dbReference type="STRING" id="40148.A0A0E0BRT7"/>
<feature type="domain" description="RanBP2-type" evidence="16">
    <location>
        <begin position="58"/>
        <end position="87"/>
    </location>
</feature>
<dbReference type="Pfam" id="PF03372">
    <property type="entry name" value="Exo_endo_phos"/>
    <property type="match status" value="1"/>
</dbReference>
<keyword evidence="7 13" id="KW-0863">Zinc-finger</keyword>
<keyword evidence="11" id="KW-0234">DNA repair</keyword>
<keyword evidence="5" id="KW-0479">Metal-binding</keyword>
<dbReference type="GO" id="GO:0008270">
    <property type="term" value="F:zinc ion binding"/>
    <property type="evidence" value="ECO:0007669"/>
    <property type="project" value="UniProtKB-KW"/>
</dbReference>
<dbReference type="HOGENOM" id="CLU_050478_0_1_1"/>
<dbReference type="GO" id="GO:0003697">
    <property type="term" value="F:single-stranded DNA binding"/>
    <property type="evidence" value="ECO:0007669"/>
    <property type="project" value="TreeGrafter"/>
</dbReference>
<dbReference type="SMART" id="SM00547">
    <property type="entry name" value="ZnF_RBZ"/>
    <property type="match status" value="2"/>
</dbReference>
<reference evidence="17" key="2">
    <citation type="submission" date="2018-05" db="EMBL/GenBank/DDBJ databases">
        <title>OgluRS3 (Oryza glumaepatula Reference Sequence Version 3).</title>
        <authorList>
            <person name="Zhang J."/>
            <person name="Kudrna D."/>
            <person name="Lee S."/>
            <person name="Talag J."/>
            <person name="Welchert J."/>
            <person name="Wing R.A."/>
        </authorList>
    </citation>
    <scope>NUCLEOTIDE SEQUENCE [LARGE SCALE GENOMIC DNA]</scope>
</reference>
<dbReference type="EnsemblPlants" id="OGLUM12G10900.1">
    <property type="protein sequence ID" value="OGLUM12G10900.1"/>
    <property type="gene ID" value="OGLUM12G10900"/>
</dbReference>
<dbReference type="PANTHER" id="PTHR15822">
    <property type="entry name" value="TRAF AND TNF RECEPTOR-ASSOCIATED PROTEIN"/>
    <property type="match status" value="1"/>
</dbReference>
<dbReference type="GO" id="GO:0006302">
    <property type="term" value="P:double-strand break repair"/>
    <property type="evidence" value="ECO:0007669"/>
    <property type="project" value="TreeGrafter"/>
</dbReference>
<keyword evidence="10" id="KW-0460">Magnesium</keyword>
<reference evidence="17" key="1">
    <citation type="submission" date="2015-04" db="UniProtKB">
        <authorList>
            <consortium name="EnsemblPlants"/>
        </authorList>
    </citation>
    <scope>IDENTIFICATION</scope>
</reference>
<evidence type="ECO:0000256" key="15">
    <source>
        <dbReference type="SAM" id="SignalP"/>
    </source>
</evidence>
<evidence type="ECO:0000256" key="3">
    <source>
        <dbReference type="ARBA" id="ARBA00004322"/>
    </source>
</evidence>
<dbReference type="Gramene" id="OGLUM12G10900.1">
    <property type="protein sequence ID" value="OGLUM12G10900.1"/>
    <property type="gene ID" value="OGLUM12G10900"/>
</dbReference>
<name>A0A0E0BRT7_9ORYZ</name>
<dbReference type="InterPro" id="IPR001876">
    <property type="entry name" value="Znf_RanBP2"/>
</dbReference>
<evidence type="ECO:0000256" key="4">
    <source>
        <dbReference type="ARBA" id="ARBA00022722"/>
    </source>
</evidence>
<comment type="subcellular location">
    <subcellularLocation>
        <location evidence="3">Nucleus</location>
        <location evidence="3">PML body</location>
    </subcellularLocation>
</comment>
<feature type="domain" description="RanBP2-type" evidence="16">
    <location>
        <begin position="125"/>
        <end position="154"/>
    </location>
</feature>
<dbReference type="GO" id="GO:0005737">
    <property type="term" value="C:cytoplasm"/>
    <property type="evidence" value="ECO:0007669"/>
    <property type="project" value="TreeGrafter"/>
</dbReference>
<keyword evidence="4" id="KW-0540">Nuclease</keyword>
<dbReference type="SUPFAM" id="SSF56219">
    <property type="entry name" value="DNase I-like"/>
    <property type="match status" value="1"/>
</dbReference>
<dbReference type="PROSITE" id="PS50199">
    <property type="entry name" value="ZF_RANBP2_2"/>
    <property type="match status" value="2"/>
</dbReference>
<proteinExistence type="predicted"/>
<organism evidence="17">
    <name type="scientific">Oryza glumipatula</name>
    <dbReference type="NCBI Taxonomy" id="40148"/>
    <lineage>
        <taxon>Eukaryota</taxon>
        <taxon>Viridiplantae</taxon>
        <taxon>Streptophyta</taxon>
        <taxon>Embryophyta</taxon>
        <taxon>Tracheophyta</taxon>
        <taxon>Spermatophyta</taxon>
        <taxon>Magnoliopsida</taxon>
        <taxon>Liliopsida</taxon>
        <taxon>Poales</taxon>
        <taxon>Poaceae</taxon>
        <taxon>BOP clade</taxon>
        <taxon>Oryzoideae</taxon>
        <taxon>Oryzeae</taxon>
        <taxon>Oryzinae</taxon>
        <taxon>Oryza</taxon>
    </lineage>
</organism>
<dbReference type="InterPro" id="IPR036443">
    <property type="entry name" value="Znf_RanBP2_sf"/>
</dbReference>
<dbReference type="Gene3D" id="2.30.30.380">
    <property type="entry name" value="Zn-finger domain of Sec23/24"/>
    <property type="match status" value="1"/>
</dbReference>
<evidence type="ECO:0000313" key="17">
    <source>
        <dbReference type="EnsemblPlants" id="OGLUM12G10900.1"/>
    </source>
</evidence>
<evidence type="ECO:0000256" key="5">
    <source>
        <dbReference type="ARBA" id="ARBA00022723"/>
    </source>
</evidence>
<dbReference type="PROSITE" id="PS01358">
    <property type="entry name" value="ZF_RANBP2_1"/>
    <property type="match status" value="2"/>
</dbReference>
<keyword evidence="8" id="KW-0378">Hydrolase</keyword>
<feature type="region of interest" description="Disordered" evidence="14">
    <location>
        <begin position="99"/>
        <end position="124"/>
    </location>
</feature>
<keyword evidence="12" id="KW-0539">Nucleus</keyword>
<feature type="signal peptide" evidence="15">
    <location>
        <begin position="1"/>
        <end position="17"/>
    </location>
</feature>
<dbReference type="eggNOG" id="KOG2756">
    <property type="taxonomic scope" value="Eukaryota"/>
</dbReference>
<keyword evidence="9" id="KW-0862">Zinc</keyword>
<dbReference type="InterPro" id="IPR005135">
    <property type="entry name" value="Endo/exonuclease/phosphatase"/>
</dbReference>
<dbReference type="Pfam" id="PF00641">
    <property type="entry name" value="Zn_ribbon_RanBP"/>
    <property type="match status" value="2"/>
</dbReference>
<dbReference type="FunFam" id="4.10.1060.10:FF:000032">
    <property type="entry name" value="Endonuclease/Exonuclease/phosphatase family protein, expressed"/>
    <property type="match status" value="1"/>
</dbReference>
<dbReference type="InterPro" id="IPR036691">
    <property type="entry name" value="Endo/exonu/phosph_ase_sf"/>
</dbReference>
<comment type="cofactor">
    <cofactor evidence="2">
        <name>Mg(2+)</name>
        <dbReference type="ChEBI" id="CHEBI:18420"/>
    </cofactor>
</comment>
<protein>
    <recommendedName>
        <fullName evidence="16">RanBP2-type domain-containing protein</fullName>
    </recommendedName>
</protein>
<evidence type="ECO:0000256" key="7">
    <source>
        <dbReference type="ARBA" id="ARBA00022771"/>
    </source>
</evidence>
<comment type="cofactor">
    <cofactor evidence="1">
        <name>Mn(2+)</name>
        <dbReference type="ChEBI" id="CHEBI:29035"/>
    </cofactor>
</comment>
<evidence type="ECO:0000313" key="18">
    <source>
        <dbReference type="Proteomes" id="UP000026961"/>
    </source>
</evidence>
<evidence type="ECO:0000256" key="8">
    <source>
        <dbReference type="ARBA" id="ARBA00022801"/>
    </source>
</evidence>
<dbReference type="GO" id="GO:0004518">
    <property type="term" value="F:nuclease activity"/>
    <property type="evidence" value="ECO:0007669"/>
    <property type="project" value="UniProtKB-KW"/>
</dbReference>
<evidence type="ECO:0000259" key="16">
    <source>
        <dbReference type="PROSITE" id="PS50199"/>
    </source>
</evidence>
<dbReference type="PANTHER" id="PTHR15822:SF4">
    <property type="entry name" value="TYROSYL-DNA PHOSPHODIESTERASE 2"/>
    <property type="match status" value="1"/>
</dbReference>
<evidence type="ECO:0000256" key="12">
    <source>
        <dbReference type="ARBA" id="ARBA00023242"/>
    </source>
</evidence>
<evidence type="ECO:0000256" key="14">
    <source>
        <dbReference type="SAM" id="MobiDB-lite"/>
    </source>
</evidence>
<keyword evidence="6" id="KW-0227">DNA damage</keyword>
<evidence type="ECO:0000256" key="6">
    <source>
        <dbReference type="ARBA" id="ARBA00022763"/>
    </source>
</evidence>
<keyword evidence="15" id="KW-0732">Signal</keyword>
<dbReference type="AlphaFoldDB" id="A0A0E0BRT7"/>